<organism evidence="1 2">
    <name type="scientific">Wuchereria bancrofti</name>
    <dbReference type="NCBI Taxonomy" id="6293"/>
    <lineage>
        <taxon>Eukaryota</taxon>
        <taxon>Metazoa</taxon>
        <taxon>Ecdysozoa</taxon>
        <taxon>Nematoda</taxon>
        <taxon>Chromadorea</taxon>
        <taxon>Rhabditida</taxon>
        <taxon>Spirurina</taxon>
        <taxon>Spiruromorpha</taxon>
        <taxon>Filarioidea</taxon>
        <taxon>Onchocercidae</taxon>
        <taxon>Wuchereria</taxon>
    </lineage>
</organism>
<name>J9DR29_WUCBA</name>
<dbReference type="EMBL" id="ADBV01017145">
    <property type="protein sequence ID" value="EJW72021.1"/>
    <property type="molecule type" value="Genomic_DNA"/>
</dbReference>
<comment type="caution">
    <text evidence="1">The sequence shown here is derived from an EMBL/GenBank/DDBJ whole genome shotgun (WGS) entry which is preliminary data.</text>
</comment>
<proteinExistence type="predicted"/>
<evidence type="ECO:0000313" key="1">
    <source>
        <dbReference type="EMBL" id="EJW72021.1"/>
    </source>
</evidence>
<reference evidence="2" key="1">
    <citation type="submission" date="2012-08" db="EMBL/GenBank/DDBJ databases">
        <title>The Genome Sequence of Wuchereria bancrofti.</title>
        <authorList>
            <person name="Nutman T.B."/>
            <person name="Fink D.L."/>
            <person name="Russ C."/>
            <person name="Young S."/>
            <person name="Zeng Q."/>
            <person name="Koehrsen M."/>
            <person name="Alvarado L."/>
            <person name="Berlin A."/>
            <person name="Chapman S.B."/>
            <person name="Chen Z."/>
            <person name="Freedman E."/>
            <person name="Gellesch M."/>
            <person name="Goldberg J."/>
            <person name="Griggs A."/>
            <person name="Gujja S."/>
            <person name="Heilman E.R."/>
            <person name="Heiman D."/>
            <person name="Hepburn T."/>
            <person name="Howarth C."/>
            <person name="Jen D."/>
            <person name="Larson L."/>
            <person name="Lewis B."/>
            <person name="Mehta T."/>
            <person name="Park D."/>
            <person name="Pearson M."/>
            <person name="Roberts A."/>
            <person name="Saif S."/>
            <person name="Shea T."/>
            <person name="Shenoy N."/>
            <person name="Sisk P."/>
            <person name="Stolte C."/>
            <person name="Sykes S."/>
            <person name="Walk T."/>
            <person name="White J."/>
            <person name="Yandava C."/>
            <person name="Haas B."/>
            <person name="Henn M.R."/>
            <person name="Nusbaum C."/>
            <person name="Birren B."/>
        </authorList>
    </citation>
    <scope>NUCLEOTIDE SEQUENCE [LARGE SCALE GENOMIC DNA]</scope>
    <source>
        <strain evidence="2">NA</strain>
    </source>
</reference>
<evidence type="ECO:0000313" key="2">
    <source>
        <dbReference type="Proteomes" id="UP000004810"/>
    </source>
</evidence>
<gene>
    <name evidence="1" type="ORF">WUBG_17072</name>
</gene>
<dbReference type="AlphaFoldDB" id="J9DR29"/>
<sequence length="59" mass="7007">MYLTILRIYKYSLILHVMVRQTHLSVTCSNLQKRYYCLIVAKKKKSNYACLICSKNVTF</sequence>
<protein>
    <submittedName>
        <fullName evidence="1">Uncharacterized protein</fullName>
    </submittedName>
</protein>
<accession>J9DR29</accession>
<dbReference type="Proteomes" id="UP000004810">
    <property type="component" value="Unassembled WGS sequence"/>
</dbReference>